<evidence type="ECO:0000313" key="18">
    <source>
        <dbReference type="EMBL" id="QPL11738.1"/>
    </source>
</evidence>
<dbReference type="KEGG" id="vg:41901074"/>
<dbReference type="EMBL" id="MN270971">
    <property type="protein sequence ID" value="QIM07155.1"/>
    <property type="molecule type" value="Genomic_DNA"/>
</dbReference>
<dbReference type="EMBL" id="MN270980">
    <property type="protein sequence ID" value="QIM09256.1"/>
    <property type="molecule type" value="Genomic_DNA"/>
</dbReference>
<dbReference type="Proteomes" id="UP000142390">
    <property type="component" value="Segment"/>
</dbReference>
<reference evidence="3" key="5">
    <citation type="journal article" date="2016" name="Virol Rep">
        <title>Genomic analysis of Sardinian 26544/OG10 isolate of African swine fever virus.</title>
        <authorList>
            <person name="Bacciu D."/>
            <person name="Deligios M."/>
            <person name="Sanna G."/>
            <person name="Paola Madrau M."/>
            <person name="Luisa Sanna M."/>
            <person name="Dei Giudici S."/>
            <person name="Oggiano A."/>
        </authorList>
    </citation>
    <scope>NUCLEOTIDE SEQUENCE</scope>
    <source>
        <strain evidence="3">26544/OG10</strain>
    </source>
</reference>
<dbReference type="EMBL" id="KX354450">
    <property type="protein sequence ID" value="AOO54349.1"/>
    <property type="molecule type" value="Genomic_DNA"/>
</dbReference>
<proteinExistence type="inferred from homology"/>
<dbReference type="Proteomes" id="UP000501235">
    <property type="component" value="Segment"/>
</dbReference>
<evidence type="ECO:0000313" key="23">
    <source>
        <dbReference type="Proteomes" id="UP000500690"/>
    </source>
</evidence>
<dbReference type="EMBL" id="MN270977">
    <property type="protein sequence ID" value="QIM08557.1"/>
    <property type="molecule type" value="Genomic_DNA"/>
</dbReference>
<dbReference type="GeneID" id="41901074"/>
<accession>A0A0A1E2Z4</accession>
<evidence type="ECO:0000313" key="12">
    <source>
        <dbReference type="EMBL" id="QIM08091.1"/>
    </source>
</evidence>
<evidence type="ECO:0000313" key="21">
    <source>
        <dbReference type="Proteomes" id="UP000142390"/>
    </source>
</evidence>
<dbReference type="SUPFAM" id="SSF140860">
    <property type="entry name" value="Pseudo ankyrin repeat-like"/>
    <property type="match status" value="1"/>
</dbReference>
<dbReference type="InterPro" id="IPR004858">
    <property type="entry name" value="MGF_505"/>
</dbReference>
<name>A0A0A1E2Z4_ASF</name>
<organismHost>
    <name type="scientific">Phacochoerus africanus</name>
    <name type="common">Warthog</name>
    <dbReference type="NCBI Taxonomy" id="41426"/>
</organismHost>
<organismHost>
    <name type="scientific">Potamochoerus larvatus</name>
    <name type="common">Bushpig</name>
    <dbReference type="NCBI Taxonomy" id="273792"/>
</organismHost>
<dbReference type="EMBL" id="MN270978">
    <property type="protein sequence ID" value="QIM08790.1"/>
    <property type="molecule type" value="Genomic_DNA"/>
</dbReference>
<dbReference type="Proteomes" id="UP000594644">
    <property type="component" value="Segment"/>
</dbReference>
<evidence type="ECO:0000313" key="3">
    <source>
        <dbReference type="EMBL" id="AJZ77062.1"/>
    </source>
</evidence>
<dbReference type="Proteomes" id="UP000266411">
    <property type="component" value="Segment"/>
</dbReference>
<evidence type="ECO:0000313" key="9">
    <source>
        <dbReference type="EMBL" id="QIM07390.1"/>
    </source>
</evidence>
<organismHost>
    <name type="scientific">Ornithodoros</name>
    <name type="common">relapsing fever ticks</name>
    <dbReference type="NCBI Taxonomy" id="6937"/>
</organismHost>
<organismHost>
    <name type="scientific">Phacochoerus aethiopicus</name>
    <name type="common">Warthog</name>
    <dbReference type="NCBI Taxonomy" id="85517"/>
</organismHost>
<reference evidence="18" key="7">
    <citation type="journal article" date="2020" name="Vaccines (Basel)">
        <title>African Swine Fever Circulation among Free-Ranging Pigs in Sardinia: Data from the Eradication Program.</title>
        <authorList>
            <person name="Franzoni G."/>
            <person name="Dei Giudici S."/>
            <person name="Loi F."/>
            <person name="Sanna D."/>
            <person name="Floris M."/>
            <person name="Fiori M."/>
            <person name="Sanna M.L."/>
            <person name="Madrau P."/>
            <person name="Scarpa F."/>
            <person name="Zinellu S."/>
            <person name="Giammarioli M."/>
            <person name="Cappai S."/>
            <person name="De Mia G.M."/>
            <person name="Laddomada A."/>
            <person name="Rolesu S."/>
            <person name="Oggiano A."/>
        </authorList>
    </citation>
    <scope>NUCLEOTIDE SEQUENCE [LARGE SCALE GENOMIC DNA]</scope>
    <source>
        <strain evidence="18">103917/18</strain>
        <strain evidence="19">55234/18</strain>
    </source>
</reference>
<evidence type="ECO:0000313" key="4">
    <source>
        <dbReference type="EMBL" id="AKO62707.1"/>
    </source>
</evidence>
<dbReference type="EMBL" id="MN270979">
    <property type="protein sequence ID" value="QIM09023.1"/>
    <property type="molecule type" value="Genomic_DNA"/>
</dbReference>
<evidence type="ECO:0000313" key="2">
    <source>
        <dbReference type="EMBL" id="AIY22216.1"/>
    </source>
</evidence>
<dbReference type="Pfam" id="PF03158">
    <property type="entry name" value="DUF249"/>
    <property type="match status" value="1"/>
</dbReference>
<evidence type="ECO:0000313" key="5">
    <source>
        <dbReference type="EMBL" id="AOO54349.1"/>
    </source>
</evidence>
<protein>
    <submittedName>
        <fullName evidence="2 3">MGF 505-2R</fullName>
    </submittedName>
    <submittedName>
        <fullName evidence="4">PBA71-A489R</fullName>
    </submittedName>
</protein>
<dbReference type="EMBL" id="MN270976">
    <property type="protein sequence ID" value="QIM08324.1"/>
    <property type="molecule type" value="Genomic_DNA"/>
</dbReference>
<dbReference type="GeneID" id="41902069"/>
<evidence type="ECO:0000313" key="24">
    <source>
        <dbReference type="Proteomes" id="UP000500898"/>
    </source>
</evidence>
<dbReference type="Proteomes" id="UP000594565">
    <property type="component" value="Segment"/>
</dbReference>
<dbReference type="Proteomes" id="UP000117635">
    <property type="component" value="Segment"/>
</dbReference>
<dbReference type="Proteomes" id="UP000501990">
    <property type="component" value="Segment"/>
</dbReference>
<dbReference type="Proteomes" id="UP000502695">
    <property type="component" value="Segment"/>
</dbReference>
<dbReference type="EMBL" id="MT932578">
    <property type="protein sequence ID" value="QPL11738.1"/>
    <property type="molecule type" value="Genomic_DNA"/>
</dbReference>
<dbReference type="EMBL" id="MN270973">
    <property type="protein sequence ID" value="QIM07623.1"/>
    <property type="molecule type" value="Genomic_DNA"/>
</dbReference>
<dbReference type="EMBL" id="MN270972">
    <property type="protein sequence ID" value="QIM07390.1"/>
    <property type="molecule type" value="Genomic_DNA"/>
</dbReference>
<dbReference type="EMBL" id="MT932579">
    <property type="protein sequence ID" value="QPL11955.1"/>
    <property type="molecule type" value="Genomic_DNA"/>
</dbReference>
<comment type="similarity">
    <text evidence="1">Belongs to the asfivirus MGF 505 family.</text>
</comment>
<dbReference type="EMBL" id="MN270969">
    <property type="protein sequence ID" value="QIM06685.1"/>
    <property type="molecule type" value="Genomic_DNA"/>
</dbReference>
<dbReference type="EMBL" id="KP055815">
    <property type="protein sequence ID" value="AKO62707.1"/>
    <property type="molecule type" value="Genomic_DNA"/>
</dbReference>
<sequence length="526" mass="62199">MFSLQDLCRKHLFILPDVFGEHVLQRLGLYWRCHGSLQRIGDDHILIRRDLILSTNEALRMAGEEGNNEVVKLLLLWKGNLHYAVIGALQGDQYDLIHKYENQIGDFHFILPLIQDANTFEKCHALERFCGVSCLLKHATKYNMLPILQKYQEELSMRAYLHETLFELACLWQRYDVLKWIEQTMHVYDLKIMFNIAISKRDLTMYSLGYIFLFDRGNTEATLLTQHLEKTAAKGLLHFVLETLKYGGNIDTVLTQAVKYNHRKLLDYFLRQLPRKHIEKLLLLAVQEKASKKTLNLLLSHLNYSVKRIKKLLRYVIEYESTLVIKILLKKRVNLIDAMLEKMVRYFSATKVRTIMDELSISPERVIKMAIQKMRTDIVIHTSYVWEDDLERLTRLKNMVYTIKYEHGKKMLIKVMHGIYKNLLYGEREKVMFHLAKLYVAQNAATQFRDICKDCYKLDVARFKPRFKQLILDCLEIVTKKSCYSILEILEKHIISLFTMKVMTEEEKNLCLEILYKVIHYKTIQC</sequence>
<evidence type="ECO:0000313" key="7">
    <source>
        <dbReference type="EMBL" id="QIM06920.1"/>
    </source>
</evidence>
<evidence type="ECO:0000313" key="19">
    <source>
        <dbReference type="EMBL" id="QPL11955.1"/>
    </source>
</evidence>
<organismHost>
    <name type="scientific">Ornithodoros moubata</name>
    <name type="common">Soft tick</name>
    <name type="synonym">Argasid tick</name>
    <dbReference type="NCBI Taxonomy" id="6938"/>
</organismHost>
<dbReference type="EMBL" id="MN270970">
    <property type="protein sequence ID" value="QIM06920.1"/>
    <property type="molecule type" value="Genomic_DNA"/>
</dbReference>
<evidence type="ECO:0000313" key="10">
    <source>
        <dbReference type="EMBL" id="QIM07623.1"/>
    </source>
</evidence>
<evidence type="ECO:0000313" key="6">
    <source>
        <dbReference type="EMBL" id="QIM06685.1"/>
    </source>
</evidence>
<gene>
    <name evidence="2" type="primary">MGF 505-2R</name>
    <name evidence="4" type="synonym">BA71-A489R</name>
    <name evidence="5" type="ORF">AFSV47Ss_0044</name>
</gene>
<dbReference type="Proteomes" id="UP000500690">
    <property type="component" value="Segment"/>
</dbReference>
<dbReference type="Proteomes" id="UP000500898">
    <property type="component" value="Segment"/>
</dbReference>
<organismHost>
    <name type="scientific">Sus scrofa</name>
    <name type="common">Pig</name>
    <dbReference type="NCBI Taxonomy" id="9823"/>
</organismHost>
<reference evidence="23 24" key="6">
    <citation type="journal article" date="2020" name="Transbound. Emerg. Dis.">
        <title>The evolution of African swine fever virus in Sardinia (1978 to 2014) as revealed by whole genome sequencing and comparative analysis.</title>
        <authorList>
            <person name="Torresi C."/>
            <person name="Fiori M."/>
            <person name="Bertolotti L."/>
            <person name="Floris M."/>
            <person name="Colitti B."/>
            <person name="Giammarioli M."/>
            <person name="Dei Giudici S."/>
            <person name="Oggiano A."/>
            <person name="Malmberg M."/>
            <person name="De Mia G.M."/>
            <person name="Belak S."/>
            <person name="Granberg F."/>
        </authorList>
    </citation>
    <scope>NUCLEOTIDE SEQUENCE [LARGE SCALE GENOMIC DNA]</scope>
    <source>
        <strain evidence="8">139/Nu/1981</strain>
        <strain evidence="9">140/Or/1985</strain>
        <strain evidence="11">141/Nu/1990</strain>
        <strain evidence="12">142/Nu/1995</strain>
        <strain evidence="17">22653/Ca/2014</strain>
        <strain evidence="14">26/Ss/2004</strain>
        <strain evidence="6">56/Ca/1978</strain>
        <strain evidence="7">57/Ca/1979</strain>
        <strain evidence="13">60/Nu/1997</strain>
        <strain evidence="15">72407/Ss/2005</strain>
        <strain evidence="10">85/Ca/1985</strain>
        <strain evidence="16">97/Ot/2012</strain>
    </source>
</reference>
<evidence type="ECO:0000313" key="17">
    <source>
        <dbReference type="EMBL" id="QIM09256.1"/>
    </source>
</evidence>
<dbReference type="EMBL" id="MN270974">
    <property type="protein sequence ID" value="QIM07856.1"/>
    <property type="molecule type" value="Genomic_DNA"/>
</dbReference>
<dbReference type="Proteomes" id="UP000503066">
    <property type="component" value="Genome"/>
</dbReference>
<dbReference type="Proteomes" id="UP000503294">
    <property type="component" value="Segment"/>
</dbReference>
<dbReference type="RefSeq" id="YP_009703261.1">
    <property type="nucleotide sequence ID" value="NC_044955.1"/>
</dbReference>
<dbReference type="Proteomes" id="UP000502885">
    <property type="component" value="Segment"/>
</dbReference>
<dbReference type="EMBL" id="KM102979">
    <property type="protein sequence ID" value="AJZ77062.1"/>
    <property type="molecule type" value="Genomic_DNA"/>
</dbReference>
<evidence type="ECO:0000313" key="16">
    <source>
        <dbReference type="EMBL" id="QIM09023.1"/>
    </source>
</evidence>
<organism evidence="2 21">
    <name type="scientific">African swine fever virus</name>
    <name type="common">ASFV</name>
    <dbReference type="NCBI Taxonomy" id="10497"/>
    <lineage>
        <taxon>Viruses</taxon>
        <taxon>Varidnaviria</taxon>
        <taxon>Bamfordvirae</taxon>
        <taxon>Nucleocytoviricota</taxon>
        <taxon>Pokkesviricetes</taxon>
        <taxon>Asfuvirales</taxon>
        <taxon>Asfarviridae</taxon>
        <taxon>Asfivirus</taxon>
        <taxon>Asfivirus haemorrhagiae</taxon>
    </lineage>
</organism>
<dbReference type="EMBL" id="KM262844">
    <property type="protein sequence ID" value="AIY22216.1"/>
    <property type="molecule type" value="Genomic_DNA"/>
</dbReference>
<evidence type="ECO:0000313" key="11">
    <source>
        <dbReference type="EMBL" id="QIM07856.1"/>
    </source>
</evidence>
<reference evidence="20" key="1">
    <citation type="submission" date="2014-07" db="EMBL/GenBank/DDBJ databases">
        <title>Complete genome sequence of African Swine Fever Virus strain 26544/OG10 isolated in Sardinia.</title>
        <authorList>
            <person name="Dei Giudici S."/>
            <person name="Bacciu D."/>
            <person name="Sanna G."/>
            <person name="Deligios M."/>
            <person name="Oggiano A."/>
        </authorList>
    </citation>
    <scope>NUCLEOTIDE SEQUENCE [LARGE SCALE GENOMIC DNA]</scope>
</reference>
<dbReference type="Proteomes" id="UP000502933">
    <property type="component" value="Segment"/>
</dbReference>
<evidence type="ECO:0000313" key="14">
    <source>
        <dbReference type="EMBL" id="QIM08557.1"/>
    </source>
</evidence>
<dbReference type="SMR" id="A0A0A1E2Z4"/>
<evidence type="ECO:0000313" key="13">
    <source>
        <dbReference type="EMBL" id="QIM08324.1"/>
    </source>
</evidence>
<reference evidence="5" key="4">
    <citation type="journal article" date="2016" name="Genome Announc.">
        <title>Complete genome sequence of an African swine fever virus isolate from Sardinia, Italy.</title>
        <authorList>
            <person name="Granberg F."/>
            <person name="Torresi C."/>
            <person name="Oggiano A."/>
            <person name="Malmberg M."/>
            <person name="Iscaro C."/>
            <person name="De Mia G.M."/>
            <person name="Sandor B."/>
        </authorList>
    </citation>
    <scope>NUCLEOTIDE SEQUENCE [LARGE SCALE GENOMIC DNA]</scope>
    <source>
        <strain evidence="5">47/Ss/2008</strain>
    </source>
</reference>
<evidence type="ECO:0000256" key="1">
    <source>
        <dbReference type="ARBA" id="ARBA00005608"/>
    </source>
</evidence>
<reference evidence="4 22" key="3">
    <citation type="journal article" date="2015" name="PLoS ONE">
        <title>Genome Sequence of African Swine Fever Virus BA71, the Virulent Parental Strain of the Nonpathogenic and Tissue-Culture Adapted BA71V.</title>
        <authorList>
            <person name="Rodriguez J.M."/>
            <person name="Moreno L.T."/>
            <person name="Alejo A."/>
            <person name="Lacasta A."/>
            <person name="Rodriguez F."/>
            <person name="Salas M.L."/>
        </authorList>
    </citation>
    <scope>NUCLEOTIDE SEQUENCE [LARGE SCALE GENOMIC DNA]</scope>
    <source>
        <strain evidence="4 22">BA71</strain>
    </source>
</reference>
<dbReference type="Proteomes" id="UP000501465">
    <property type="component" value="Segment"/>
</dbReference>
<evidence type="ECO:0000313" key="22">
    <source>
        <dbReference type="Proteomes" id="UP000241813"/>
    </source>
</evidence>
<dbReference type="Proteomes" id="UP000501683">
    <property type="component" value="Segment"/>
</dbReference>
<dbReference type="Proteomes" id="UP000501487">
    <property type="component" value="Segment"/>
</dbReference>
<evidence type="ECO:0000313" key="15">
    <source>
        <dbReference type="EMBL" id="QIM08790.1"/>
    </source>
</evidence>
<evidence type="ECO:0000313" key="8">
    <source>
        <dbReference type="EMBL" id="QIM07155.1"/>
    </source>
</evidence>
<dbReference type="KEGG" id="vg:41902069"/>
<dbReference type="EMBL" id="MN270975">
    <property type="protein sequence ID" value="QIM08091.1"/>
    <property type="molecule type" value="Genomic_DNA"/>
</dbReference>
<dbReference type="RefSeq" id="YP_009702272.1">
    <property type="nucleotide sequence ID" value="NC_044941.1"/>
</dbReference>
<dbReference type="Proteomes" id="UP000241813">
    <property type="component" value="Segment"/>
</dbReference>
<reference evidence="2 21" key="2">
    <citation type="journal article" date="2015" name="J. Gen. Virol.">
        <title>Related strains of African swine fever virus with different virulence: genome comparison and analysis.</title>
        <authorList>
            <person name="Portugal R."/>
            <person name="Coelho J."/>
            <person name="Hoper D."/>
            <person name="Little N.S."/>
            <person name="Smithson C."/>
            <person name="Upton C."/>
            <person name="Martins C."/>
            <person name="Leitao A."/>
            <person name="Keil G.M."/>
        </authorList>
    </citation>
    <scope>NUCLEOTIDE SEQUENCE [LARGE SCALE GENOMIC DNA]</scope>
    <source>
        <strain evidence="2">L60</strain>
    </source>
</reference>
<evidence type="ECO:0000313" key="20">
    <source>
        <dbReference type="Proteomes" id="UP000117635"/>
    </source>
</evidence>